<keyword evidence="2" id="KW-0486">Methionine biosynthesis</keyword>
<accession>A0A0S7WI83</accession>
<name>A0A0S7WI83_UNCT6</name>
<dbReference type="EC" id="5.3.1.23" evidence="2"/>
<organism evidence="3 4">
    <name type="scientific">candidate division TA06 bacterium DG_26</name>
    <dbReference type="NCBI Taxonomy" id="1703771"/>
    <lineage>
        <taxon>Bacteria</taxon>
        <taxon>Bacteria division TA06</taxon>
    </lineage>
</organism>
<dbReference type="NCBIfam" id="NF004326">
    <property type="entry name" value="PRK05720.1"/>
    <property type="match status" value="1"/>
</dbReference>
<feature type="site" description="Transition state stabilizer" evidence="2">
    <location>
        <position position="157"/>
    </location>
</feature>
<dbReference type="Pfam" id="PF01008">
    <property type="entry name" value="IF-2B"/>
    <property type="match status" value="1"/>
</dbReference>
<reference evidence="3 4" key="1">
    <citation type="journal article" date="2015" name="Microbiome">
        <title>Genomic resolution of linkages in carbon, nitrogen, and sulfur cycling among widespread estuary sediment bacteria.</title>
        <authorList>
            <person name="Baker B.J."/>
            <person name="Lazar C.S."/>
            <person name="Teske A.P."/>
            <person name="Dick G.J."/>
        </authorList>
    </citation>
    <scope>NUCLEOTIDE SEQUENCE [LARGE SCALE GENOMIC DNA]</scope>
    <source>
        <strain evidence="3">DG_26</strain>
    </source>
</reference>
<dbReference type="Gene3D" id="1.20.120.420">
    <property type="entry name" value="translation initiation factor eif-2b, domain 1"/>
    <property type="match status" value="1"/>
</dbReference>
<feature type="active site" description="Proton donor" evidence="2">
    <location>
        <position position="237"/>
    </location>
</feature>
<protein>
    <recommendedName>
        <fullName evidence="2">Methylthioribose-1-phosphate isomerase</fullName>
        <shortName evidence="2">M1Pi</shortName>
        <shortName evidence="2">MTR-1-P isomerase</shortName>
        <ecNumber evidence="2">5.3.1.23</ecNumber>
    </recommendedName>
    <alternativeName>
        <fullName evidence="2">S-methyl-5-thioribose-1-phosphate isomerase</fullName>
    </alternativeName>
</protein>
<dbReference type="AlphaFoldDB" id="A0A0S7WI83"/>
<dbReference type="InterPro" id="IPR011559">
    <property type="entry name" value="Initiation_fac_2B_a/b/d"/>
</dbReference>
<dbReference type="GO" id="GO:0046523">
    <property type="term" value="F:S-methyl-5-thioribose-1-phosphate isomerase activity"/>
    <property type="evidence" value="ECO:0007669"/>
    <property type="project" value="UniProtKB-UniRule"/>
</dbReference>
<feature type="binding site" evidence="2">
    <location>
        <position position="196"/>
    </location>
    <ligand>
        <name>substrate</name>
    </ligand>
</feature>
<dbReference type="NCBIfam" id="TIGR00512">
    <property type="entry name" value="salvage_mtnA"/>
    <property type="match status" value="1"/>
</dbReference>
<sequence length="345" mass="37936">MVIRPIQWRDGRIELLDQRVLPDEVRYHLIEDAGELAEWIKELRVRGAPLIGVAAAFGCVLGAMVSSARSYDQLARDVDKTISLLASTRPTAVNLFWALDRMRKVLFANRGTEVSEVRRKLLAEALEIQKEDEMTCKMIGANGAGLLRDGMRVLTHCNAGTLATSYWGTALGVLYSAKEQGKRIEVWACETRPLLQGARLTCWELREAGFDPTLITDNSAGWVMKRDKIDCVLVGADRIAPNGDVANKIGTYSLSVLAKELNIPFYVAAPRSTVDSSINSGAEIEIERRSADEVLEFGGSRIAPVGTKAENYAFDVTPSDHVTAIVTEIGVLTPPYKEKLTESLL</sequence>
<dbReference type="InterPro" id="IPR037171">
    <property type="entry name" value="NagB/RpiA_transferase-like"/>
</dbReference>
<dbReference type="SUPFAM" id="SSF100950">
    <property type="entry name" value="NagB/RpiA/CoA transferase-like"/>
    <property type="match status" value="1"/>
</dbReference>
<dbReference type="FunFam" id="1.20.120.420:FF:000003">
    <property type="entry name" value="Methylthioribose-1-phosphate isomerase"/>
    <property type="match status" value="1"/>
</dbReference>
<dbReference type="InterPro" id="IPR000649">
    <property type="entry name" value="IF-2B-related"/>
</dbReference>
<feature type="binding site" evidence="2">
    <location>
        <begin position="46"/>
        <end position="48"/>
    </location>
    <ligand>
        <name>substrate</name>
    </ligand>
</feature>
<dbReference type="InterPro" id="IPR027363">
    <property type="entry name" value="M1Pi_N"/>
</dbReference>
<keyword evidence="2" id="KW-0028">Amino-acid biosynthesis</keyword>
<dbReference type="Gene3D" id="3.40.50.10470">
    <property type="entry name" value="Translation initiation factor eif-2b, domain 2"/>
    <property type="match status" value="1"/>
</dbReference>
<dbReference type="FunFam" id="3.40.50.10470:FF:000006">
    <property type="entry name" value="Methylthioribose-1-phosphate isomerase"/>
    <property type="match status" value="1"/>
</dbReference>
<comment type="function">
    <text evidence="2">Catalyzes the interconversion of methylthioribose-1-phosphate (MTR-1-P) into methylthioribulose-1-phosphate (MTRu-1-P).</text>
</comment>
<evidence type="ECO:0000256" key="2">
    <source>
        <dbReference type="HAMAP-Rule" id="MF_01678"/>
    </source>
</evidence>
<dbReference type="UniPathway" id="UPA00904">
    <property type="reaction ID" value="UER00874"/>
</dbReference>
<dbReference type="GO" id="GO:0019509">
    <property type="term" value="P:L-methionine salvage from methylthioadenosine"/>
    <property type="evidence" value="ECO:0007669"/>
    <property type="project" value="UniProtKB-UniRule"/>
</dbReference>
<feature type="binding site" evidence="2">
    <location>
        <position position="89"/>
    </location>
    <ligand>
        <name>substrate</name>
    </ligand>
</feature>
<keyword evidence="1 2" id="KW-0413">Isomerase</keyword>
<proteinExistence type="inferred from homology"/>
<gene>
    <name evidence="2" type="primary">mtnA</name>
    <name evidence="3" type="ORF">AMJ40_05825</name>
</gene>
<evidence type="ECO:0000313" key="4">
    <source>
        <dbReference type="Proteomes" id="UP000051124"/>
    </source>
</evidence>
<comment type="pathway">
    <text evidence="2">Amino-acid biosynthesis; L-methionine biosynthesis via salvage pathway; L-methionine from S-methyl-5-thio-alpha-D-ribose 1-phosphate: step 1/6.</text>
</comment>
<dbReference type="PATRIC" id="fig|1703771.3.peg.407"/>
<dbReference type="InterPro" id="IPR042529">
    <property type="entry name" value="IF_2B-like_C"/>
</dbReference>
<feature type="binding site" evidence="2">
    <location>
        <begin position="247"/>
        <end position="248"/>
    </location>
    <ligand>
        <name>substrate</name>
    </ligand>
</feature>
<comment type="caution">
    <text evidence="3">The sequence shown here is derived from an EMBL/GenBank/DDBJ whole genome shotgun (WGS) entry which is preliminary data.</text>
</comment>
<dbReference type="NCBIfam" id="TIGR00524">
    <property type="entry name" value="eIF-2B_rel"/>
    <property type="match status" value="1"/>
</dbReference>
<comment type="similarity">
    <text evidence="2">Belongs to the EIF-2B alpha/beta/delta subunits family. MtnA subfamily.</text>
</comment>
<dbReference type="PANTHER" id="PTHR43475:SF1">
    <property type="entry name" value="METHYLTHIORIBOSE-1-PHOSPHATE ISOMERASE"/>
    <property type="match status" value="1"/>
</dbReference>
<evidence type="ECO:0000256" key="1">
    <source>
        <dbReference type="ARBA" id="ARBA00023235"/>
    </source>
</evidence>
<dbReference type="InterPro" id="IPR005251">
    <property type="entry name" value="IF-M1Pi"/>
</dbReference>
<dbReference type="Proteomes" id="UP000051124">
    <property type="component" value="Unassembled WGS sequence"/>
</dbReference>
<dbReference type="PANTHER" id="PTHR43475">
    <property type="entry name" value="METHYLTHIORIBOSE-1-PHOSPHATE ISOMERASE"/>
    <property type="match status" value="1"/>
</dbReference>
<comment type="catalytic activity">
    <reaction evidence="2">
        <text>5-(methylsulfanyl)-alpha-D-ribose 1-phosphate = 5-(methylsulfanyl)-D-ribulose 1-phosphate</text>
        <dbReference type="Rhea" id="RHEA:19989"/>
        <dbReference type="ChEBI" id="CHEBI:58533"/>
        <dbReference type="ChEBI" id="CHEBI:58548"/>
        <dbReference type="EC" id="5.3.1.23"/>
    </reaction>
</comment>
<dbReference type="EMBL" id="LIZT01000064">
    <property type="protein sequence ID" value="KPJ49308.1"/>
    <property type="molecule type" value="Genomic_DNA"/>
</dbReference>
<dbReference type="HAMAP" id="MF_01678">
    <property type="entry name" value="Salvage_MtnA"/>
    <property type="match status" value="1"/>
</dbReference>
<evidence type="ECO:0000313" key="3">
    <source>
        <dbReference type="EMBL" id="KPJ49308.1"/>
    </source>
</evidence>